<keyword evidence="3" id="KW-1003">Cell membrane</keyword>
<keyword evidence="5 7" id="KW-1133">Transmembrane helix</keyword>
<dbReference type="InterPro" id="IPR032808">
    <property type="entry name" value="DoxX"/>
</dbReference>
<feature type="transmembrane region" description="Helical" evidence="7">
    <location>
        <begin position="117"/>
        <end position="134"/>
    </location>
</feature>
<keyword evidence="4 7" id="KW-0812">Transmembrane</keyword>
<dbReference type="Proteomes" id="UP000071859">
    <property type="component" value="Unassembled WGS sequence"/>
</dbReference>
<keyword evidence="6 7" id="KW-0472">Membrane</keyword>
<protein>
    <submittedName>
        <fullName evidence="8">DoxX family protein</fullName>
    </submittedName>
</protein>
<dbReference type="InterPro" id="IPR051907">
    <property type="entry name" value="DoxX-like_oxidoreductase"/>
</dbReference>
<keyword evidence="9" id="KW-1185">Reference proteome</keyword>
<dbReference type="RefSeq" id="WP_062611134.1">
    <property type="nucleotide sequence ID" value="NZ_FCOX02000066.1"/>
</dbReference>
<comment type="subcellular location">
    <subcellularLocation>
        <location evidence="1">Cell membrane</location>
        <topology evidence="1">Multi-pass membrane protein</topology>
    </subcellularLocation>
</comment>
<name>A0A158EFH4_9BURK</name>
<proteinExistence type="inferred from homology"/>
<dbReference type="Pfam" id="PF07681">
    <property type="entry name" value="DoxX"/>
    <property type="match status" value="1"/>
</dbReference>
<evidence type="ECO:0000256" key="2">
    <source>
        <dbReference type="ARBA" id="ARBA00006679"/>
    </source>
</evidence>
<evidence type="ECO:0000256" key="3">
    <source>
        <dbReference type="ARBA" id="ARBA00022475"/>
    </source>
</evidence>
<dbReference type="OrthoDB" id="9792760at2"/>
<comment type="caution">
    <text evidence="8">The sequence shown here is derived from an EMBL/GenBank/DDBJ whole genome shotgun (WGS) entry which is preliminary data.</text>
</comment>
<evidence type="ECO:0000256" key="6">
    <source>
        <dbReference type="ARBA" id="ARBA00023136"/>
    </source>
</evidence>
<evidence type="ECO:0000313" key="9">
    <source>
        <dbReference type="Proteomes" id="UP000071859"/>
    </source>
</evidence>
<evidence type="ECO:0000256" key="1">
    <source>
        <dbReference type="ARBA" id="ARBA00004651"/>
    </source>
</evidence>
<evidence type="ECO:0000256" key="5">
    <source>
        <dbReference type="ARBA" id="ARBA00022989"/>
    </source>
</evidence>
<comment type="similarity">
    <text evidence="2">Belongs to the DoxX family.</text>
</comment>
<evidence type="ECO:0000256" key="4">
    <source>
        <dbReference type="ARBA" id="ARBA00022692"/>
    </source>
</evidence>
<dbReference type="GO" id="GO:0005886">
    <property type="term" value="C:plasma membrane"/>
    <property type="evidence" value="ECO:0007669"/>
    <property type="project" value="UniProtKB-SubCell"/>
</dbReference>
<dbReference type="EMBL" id="FCOX02000066">
    <property type="protein sequence ID" value="SAL04647.1"/>
    <property type="molecule type" value="Genomic_DNA"/>
</dbReference>
<feature type="transmembrane region" description="Helical" evidence="7">
    <location>
        <begin position="78"/>
        <end position="97"/>
    </location>
</feature>
<organism evidence="8 9">
    <name type="scientific">Caballeronia calidae</name>
    <dbReference type="NCBI Taxonomy" id="1777139"/>
    <lineage>
        <taxon>Bacteria</taxon>
        <taxon>Pseudomonadati</taxon>
        <taxon>Pseudomonadota</taxon>
        <taxon>Betaproteobacteria</taxon>
        <taxon>Burkholderiales</taxon>
        <taxon>Burkholderiaceae</taxon>
        <taxon>Caballeronia</taxon>
    </lineage>
</organism>
<dbReference type="PANTHER" id="PTHR33452">
    <property type="entry name" value="OXIDOREDUCTASE CATD-RELATED"/>
    <property type="match status" value="1"/>
</dbReference>
<dbReference type="AlphaFoldDB" id="A0A158EFH4"/>
<gene>
    <name evidence="8" type="ORF">AWB78_07079</name>
</gene>
<evidence type="ECO:0000256" key="7">
    <source>
        <dbReference type="SAM" id="Phobius"/>
    </source>
</evidence>
<feature type="transmembrane region" description="Helical" evidence="7">
    <location>
        <begin position="12"/>
        <end position="30"/>
    </location>
</feature>
<accession>A0A158EFH4</accession>
<feature type="transmembrane region" description="Helical" evidence="7">
    <location>
        <begin position="50"/>
        <end position="71"/>
    </location>
</feature>
<reference evidence="8" key="1">
    <citation type="submission" date="2016-01" db="EMBL/GenBank/DDBJ databases">
        <authorList>
            <person name="Peeters C."/>
        </authorList>
    </citation>
    <scope>NUCLEOTIDE SEQUENCE</scope>
    <source>
        <strain evidence="8">LMG 29321</strain>
    </source>
</reference>
<dbReference type="PANTHER" id="PTHR33452:SF1">
    <property type="entry name" value="INNER MEMBRANE PROTEIN YPHA-RELATED"/>
    <property type="match status" value="1"/>
</dbReference>
<sequence>MRYLSVEQQKDPLLLVARVLLMLLFVLFGWQKLIGFSGTVAYMTSTGAPVPTVSAIIAVVMELVVGIAIILGFFTRPLALLLALYTLGTALIGHHFWTMQGMERYANTINFYKNISIMGGLILLAITGPGRFSLDRK</sequence>
<evidence type="ECO:0000313" key="8">
    <source>
        <dbReference type="EMBL" id="SAL04647.1"/>
    </source>
</evidence>